<comment type="caution">
    <text evidence="2">The sequence shown here is derived from an EMBL/GenBank/DDBJ whole genome shotgun (WGS) entry which is preliminary data.</text>
</comment>
<dbReference type="VEuPathDB" id="TriTrypDB:TcBrA4_0127590"/>
<feature type="region of interest" description="Disordered" evidence="1">
    <location>
        <begin position="256"/>
        <end position="283"/>
    </location>
</feature>
<accession>A0A2V2VRP9</accession>
<protein>
    <submittedName>
        <fullName evidence="2">Uncharacterized protein</fullName>
    </submittedName>
</protein>
<dbReference type="EMBL" id="PRFA01000010">
    <property type="protein sequence ID" value="PWU98970.1"/>
    <property type="molecule type" value="Genomic_DNA"/>
</dbReference>
<reference evidence="2 3" key="1">
    <citation type="journal article" date="2018" name="Microb. Genom.">
        <title>Expanding an expanded genome: long-read sequencing of Trypanosoma cruzi.</title>
        <authorList>
            <person name="Berna L."/>
            <person name="Rodriguez M."/>
            <person name="Chiribao M.L."/>
            <person name="Parodi-Talice A."/>
            <person name="Pita S."/>
            <person name="Rijo G."/>
            <person name="Alvarez-Valin F."/>
            <person name="Robello C."/>
        </authorList>
    </citation>
    <scope>NUCLEOTIDE SEQUENCE [LARGE SCALE GENOMIC DNA]</scope>
    <source>
        <strain evidence="2 3">Dm28c</strain>
    </source>
</reference>
<dbReference type="VEuPathDB" id="TriTrypDB:TcCLB.508409.240"/>
<sequence>MRHSLPEIHKKSRSVFDSAEEDFRERDRWRTVHRVCGSAIGHDGYLKMLQGVRKKFLQRAAYNPVDQLPRIMHPRLPIGATTLADGVNASRFSEGLRFTTENGHLTARAAHVEVLQTPLCALEAEERQYLMDTELWERRVLHQMMVVSYVTFVLREELDELQYRECEERSNIRYEEEKERYWLQNESETSKGVERCKAALRAKKEKQRRLEEADVLYPLSKSAHTSLVYQEPQKEPDARIILQRYVQIKHGLDSALTRTPSPEQQTRPCQQGEKRRGVLPPLAPQTVPASRMLVRSALRNALGIADYVAILEKDLEARSIIEECERKEFESILSLFEEQILLLRTWKYKRMHLKRLLYWKGQGEERRQKIQTALEKHAMKRMPQFSSERDACVGQEKEERERIRIEESTCRELMRKTCEEESMRANVGALLAEHEESRTYIEEDEAVARQLWVQDLELALRISFTKECEETMSMIVPAQISLLQFLYRQQGAHGSQIVKIQRTFRRWKEGRFGWRITHREVGRIIQAGRDARKIQRGMESLRSFKASLLADCRAIEDEIFAIHGVERADVLEKEFMHRVVINSQEEWEIAALLRENRQHIVDKIILPRKSQCIQEEIDQRREVDVGEEFERNRFCSFFYRSLCLIKGKAMIQEREEAERVFVALDEAESFRKIFDLELDEREILRIAALEREEERVEKRQLLAISLLESKYKSQQGHVEVIFRLMSLCKEGAIEIEATDPSIRNGLFEAYLAGCLPLLEEASLHCHREYAAALQRDCRHTIYNSSVDLLVGSEEVARHRVLQTEREVVLGIVNEVRRETGEQLRRLQEKTGAANAIKSFYRRYKNGEVGRTGMRRFLREALAEKREKLELARIHKSQRRDIQRYRDILEEEIRLAYLEKQRAIEFKMQVLEYKTEPWERAELEKMERMMFDIFLSNCSYIESTSWADPTTVLRQMESHERVSIVREWQKAFEKVFEPKKSDFRLEIMACKLQRFWCRYSARKRQLFFVNECMQQLLREEARRRAELELLEMEGRVCDVLKPMEGCALLRGYLINNVPFFLEHMCFDISLEVGIFEDEWRDRMLLLWRMRHSAFENAAAREEAAEREEMERFYFYAGVEQLQLAEDESTLRDALWNERVYFLLRMLVKAERELRILIQVEFCKEVVEATECKARRDIYKAEYSTLMDILFVQLASPIAASITEEEARERERIMGLLEENKCPSAAPPDEKNGEHIPNTEASHTVETTTDAMDCTEGVVPAAEQPVDQYRELGELDAAAVVSVETGPDAKTVETESAELDDLRDEKVDGAGDVEM</sequence>
<feature type="compositionally biased region" description="Polar residues" evidence="1">
    <location>
        <begin position="256"/>
        <end position="269"/>
    </location>
</feature>
<dbReference type="VEuPathDB" id="TriTrypDB:C3747_96g87"/>
<evidence type="ECO:0000256" key="1">
    <source>
        <dbReference type="SAM" id="MobiDB-lite"/>
    </source>
</evidence>
<gene>
    <name evidence="2" type="ORF">C4B63_10g487</name>
</gene>
<dbReference type="VEuPathDB" id="TriTrypDB:TCSYLVIO_010700"/>
<evidence type="ECO:0000313" key="3">
    <source>
        <dbReference type="Proteomes" id="UP000246121"/>
    </source>
</evidence>
<dbReference type="VEuPathDB" id="TriTrypDB:ECC02_005523"/>
<dbReference type="VEuPathDB" id="TriTrypDB:TcCLB.510143.50"/>
<dbReference type="VEuPathDB" id="TriTrypDB:TcG_01514"/>
<evidence type="ECO:0000313" key="2">
    <source>
        <dbReference type="EMBL" id="PWU98970.1"/>
    </source>
</evidence>
<feature type="region of interest" description="Disordered" evidence="1">
    <location>
        <begin position="1281"/>
        <end position="1313"/>
    </location>
</feature>
<dbReference type="Proteomes" id="UP000246121">
    <property type="component" value="Unassembled WGS sequence"/>
</dbReference>
<proteinExistence type="predicted"/>
<dbReference type="VEuPathDB" id="TriTrypDB:Tc_MARK_3026"/>
<organism evidence="2 3">
    <name type="scientific">Trypanosoma cruzi</name>
    <dbReference type="NCBI Taxonomy" id="5693"/>
    <lineage>
        <taxon>Eukaryota</taxon>
        <taxon>Discoba</taxon>
        <taxon>Euglenozoa</taxon>
        <taxon>Kinetoplastea</taxon>
        <taxon>Metakinetoplastina</taxon>
        <taxon>Trypanosomatida</taxon>
        <taxon>Trypanosomatidae</taxon>
        <taxon>Trypanosoma</taxon>
        <taxon>Schizotrypanum</taxon>
    </lineage>
</organism>
<name>A0A2V2VRP9_TRYCR</name>
<dbReference type="VEuPathDB" id="TriTrypDB:BCY84_14985"/>
<dbReference type="VEuPathDB" id="TriTrypDB:TCDM_02987"/>
<dbReference type="VEuPathDB" id="TriTrypDB:C4B63_10g487"/>
<dbReference type="VEuPathDB" id="TriTrypDB:TcCL_ESM02666"/>